<evidence type="ECO:0000313" key="3">
    <source>
        <dbReference type="Proteomes" id="UP000076738"/>
    </source>
</evidence>
<feature type="compositionally biased region" description="Basic and acidic residues" evidence="1">
    <location>
        <begin position="871"/>
        <end position="885"/>
    </location>
</feature>
<feature type="compositionally biased region" description="Polar residues" evidence="1">
    <location>
        <begin position="144"/>
        <end position="163"/>
    </location>
</feature>
<dbReference type="Proteomes" id="UP000076738">
    <property type="component" value="Unassembled WGS sequence"/>
</dbReference>
<feature type="region of interest" description="Disordered" evidence="1">
    <location>
        <begin position="871"/>
        <end position="903"/>
    </location>
</feature>
<dbReference type="OrthoDB" id="10499318at2759"/>
<feature type="region of interest" description="Disordered" evidence="1">
    <location>
        <begin position="481"/>
        <end position="500"/>
    </location>
</feature>
<feature type="compositionally biased region" description="Acidic residues" evidence="1">
    <location>
        <begin position="886"/>
        <end position="903"/>
    </location>
</feature>
<feature type="region of interest" description="Disordered" evidence="1">
    <location>
        <begin position="121"/>
        <end position="210"/>
    </location>
</feature>
<evidence type="ECO:0000256" key="1">
    <source>
        <dbReference type="SAM" id="MobiDB-lite"/>
    </source>
</evidence>
<organism evidence="2 3">
    <name type="scientific">Calocera viscosa (strain TUFC12733)</name>
    <dbReference type="NCBI Taxonomy" id="1330018"/>
    <lineage>
        <taxon>Eukaryota</taxon>
        <taxon>Fungi</taxon>
        <taxon>Dikarya</taxon>
        <taxon>Basidiomycota</taxon>
        <taxon>Agaricomycotina</taxon>
        <taxon>Dacrymycetes</taxon>
        <taxon>Dacrymycetales</taxon>
        <taxon>Dacrymycetaceae</taxon>
        <taxon>Calocera</taxon>
    </lineage>
</organism>
<feature type="compositionally biased region" description="Acidic residues" evidence="1">
    <location>
        <begin position="488"/>
        <end position="498"/>
    </location>
</feature>
<sequence>MPPRPRASNPTLRAQQAERRARAPAAGGTARAMDPSSEIDIPVPARHEERLFSREELNRAAMERAPPMIQRTHSSNLPPITTLEREHTPEAMAQAHALIVANEDEEVNRALQALIETGEGAASNPVDVPGTGRRRRRPYVPTPAVTSPSLPSTQSDQTTHISETPSPAPKSAATAQERNEAQTPPRSRASPPRSVQSPPRPAHEPAFNPSLHSRLDDLLVLLADAPDKLKRVDTSEVAPKEVEDWLQKAEDITAALMAWTDEELRVHLHSYDLLLIAVERLGDAWGLKTKRRYKLRGPRAAPQRFVDAFELHETQQESLHATRPIEERVTACTTPQMLIDELMRGRIWGLSEVTPTVLRQNFYKRSNWLNELLRMIIDGETPDWAEMRGPVLAEGCFLLWSLALLDAAGVDELDDPFPQRTRLTAHHLDSLRSIHFDEFLNKPTNPFVQRGIERVKTAAQRQQDRMDLEALVKRAIPLIQTKKKGAEEPDEPEPEPEPEVEHAPVITMGEQHDSDVNCLNLDFYSTNHLHYVFLPISRNKPAIWTRNIAKLVKWLTNVDDFCSDGILHRCWARSQPTVEYIRYIVPVVQHSLNWHIAANINHWPISLDKIPIAVINRLRVQVQNTIVYRPLPIPRTRNELVNAGRHYPDKHLLETRIYSHMAIRSNPSHQVTVDRERLQGRRARLSKRLVVDGVDPEDVRCPTVESGELQAFTLRGAADEPDWPILCELGMVLVQGGAIDKAEPGGKIIYAMGDAACDRCRAAGREVCGRAARSRCTYCKRPNINASCMHRTAHWKNVPVLHFDDGSGKANSPIHALVDTLAKRFFYRGPGNTIVHCERQERPSKMAELLHLVGGPQRDFKVFEKIAKDERAERKRQAKAAREAGEAVDDEDDELDASDEEPV</sequence>
<feature type="region of interest" description="Disordered" evidence="1">
    <location>
        <begin position="1"/>
        <end position="41"/>
    </location>
</feature>
<dbReference type="AlphaFoldDB" id="A0A167GUZ1"/>
<feature type="compositionally biased region" description="Low complexity" evidence="1">
    <location>
        <begin position="184"/>
        <end position="197"/>
    </location>
</feature>
<accession>A0A167GUZ1</accession>
<reference evidence="2 3" key="1">
    <citation type="journal article" date="2016" name="Mol. Biol. Evol.">
        <title>Comparative Genomics of Early-Diverging Mushroom-Forming Fungi Provides Insights into the Origins of Lignocellulose Decay Capabilities.</title>
        <authorList>
            <person name="Nagy L.G."/>
            <person name="Riley R."/>
            <person name="Tritt A."/>
            <person name="Adam C."/>
            <person name="Daum C."/>
            <person name="Floudas D."/>
            <person name="Sun H."/>
            <person name="Yadav J.S."/>
            <person name="Pangilinan J."/>
            <person name="Larsson K.H."/>
            <person name="Matsuura K."/>
            <person name="Barry K."/>
            <person name="Labutti K."/>
            <person name="Kuo R."/>
            <person name="Ohm R.A."/>
            <person name="Bhattacharya S.S."/>
            <person name="Shirouzu T."/>
            <person name="Yoshinaga Y."/>
            <person name="Martin F.M."/>
            <person name="Grigoriev I.V."/>
            <person name="Hibbett D.S."/>
        </authorList>
    </citation>
    <scope>NUCLEOTIDE SEQUENCE [LARGE SCALE GENOMIC DNA]</scope>
    <source>
        <strain evidence="2 3">TUFC12733</strain>
    </source>
</reference>
<gene>
    <name evidence="2" type="ORF">CALVIDRAFT_531127</name>
</gene>
<dbReference type="EMBL" id="KV417331">
    <property type="protein sequence ID" value="KZO90936.1"/>
    <property type="molecule type" value="Genomic_DNA"/>
</dbReference>
<name>A0A167GUZ1_CALVF</name>
<protein>
    <submittedName>
        <fullName evidence="2">Uncharacterized protein</fullName>
    </submittedName>
</protein>
<proteinExistence type="predicted"/>
<keyword evidence="3" id="KW-1185">Reference proteome</keyword>
<feature type="compositionally biased region" description="Low complexity" evidence="1">
    <location>
        <begin position="23"/>
        <end position="32"/>
    </location>
</feature>
<evidence type="ECO:0000313" key="2">
    <source>
        <dbReference type="EMBL" id="KZO90936.1"/>
    </source>
</evidence>